<keyword evidence="2" id="KW-1185">Reference proteome</keyword>
<accession>A0AAV4X0P7</accession>
<proteinExistence type="predicted"/>
<protein>
    <submittedName>
        <fullName evidence="1">Uncharacterized protein</fullName>
    </submittedName>
</protein>
<comment type="caution">
    <text evidence="1">The sequence shown here is derived from an EMBL/GenBank/DDBJ whole genome shotgun (WGS) entry which is preliminary data.</text>
</comment>
<dbReference type="AlphaFoldDB" id="A0AAV4X0P7"/>
<evidence type="ECO:0000313" key="2">
    <source>
        <dbReference type="Proteomes" id="UP001054837"/>
    </source>
</evidence>
<dbReference type="EMBL" id="BPLQ01015341">
    <property type="protein sequence ID" value="GIY87394.1"/>
    <property type="molecule type" value="Genomic_DNA"/>
</dbReference>
<sequence>MEEKEILNRYTLIFTKIVYGFTPVPPNTFIQTKGLPIVKQKQDMKPIILNYLLLTTTSSNGIGTASERKMFYLLQQCSEPHFSLSPWQIIKQRFAGFPSPFLRGCNNSVTPKGALQL</sequence>
<reference evidence="1 2" key="1">
    <citation type="submission" date="2021-06" db="EMBL/GenBank/DDBJ databases">
        <title>Caerostris darwini draft genome.</title>
        <authorList>
            <person name="Kono N."/>
            <person name="Arakawa K."/>
        </authorList>
    </citation>
    <scope>NUCLEOTIDE SEQUENCE [LARGE SCALE GENOMIC DNA]</scope>
</reference>
<evidence type="ECO:0000313" key="1">
    <source>
        <dbReference type="EMBL" id="GIY87394.1"/>
    </source>
</evidence>
<gene>
    <name evidence="1" type="ORF">CDAR_320511</name>
</gene>
<name>A0AAV4X0P7_9ARAC</name>
<dbReference type="Proteomes" id="UP001054837">
    <property type="component" value="Unassembled WGS sequence"/>
</dbReference>
<organism evidence="1 2">
    <name type="scientific">Caerostris darwini</name>
    <dbReference type="NCBI Taxonomy" id="1538125"/>
    <lineage>
        <taxon>Eukaryota</taxon>
        <taxon>Metazoa</taxon>
        <taxon>Ecdysozoa</taxon>
        <taxon>Arthropoda</taxon>
        <taxon>Chelicerata</taxon>
        <taxon>Arachnida</taxon>
        <taxon>Araneae</taxon>
        <taxon>Araneomorphae</taxon>
        <taxon>Entelegynae</taxon>
        <taxon>Araneoidea</taxon>
        <taxon>Araneidae</taxon>
        <taxon>Caerostris</taxon>
    </lineage>
</organism>